<evidence type="ECO:0000313" key="3">
    <source>
        <dbReference type="Proteomes" id="UP000253845"/>
    </source>
</evidence>
<sequence length="268" mass="29185">MQIRLPVSGVSLLKVKGASGYRTSMQANWIRQAHGLQADCRRSCFLEPEFRVESNPGPRDCPDRPLLPPPLAGATMGMRSQPEHRSGVGTKRENHHVDGSLGLRKPTIKPSTATPESVGCLACQRLTYVGGRWEQEKEGPVASWSTLVCLSPALVSQPDRSMENRACAILWGRTNEKVQAGILPIVSVRSVAAGGTPEVIPPAVKEEADELLAGETETREKSMVPSRYLVVLTNCWEVKVAGTVQLPRARMTARYPSHPASTTEQRCA</sequence>
<name>A0A370BJB3_ASPNG</name>
<evidence type="ECO:0000313" key="2">
    <source>
        <dbReference type="EMBL" id="RDH14170.1"/>
    </source>
</evidence>
<dbReference type="Proteomes" id="UP000253845">
    <property type="component" value="Unassembled WGS sequence"/>
</dbReference>
<dbReference type="AlphaFoldDB" id="A0A370BJB3"/>
<dbReference type="VEuPathDB" id="FungiDB:M747DRAFT_290971"/>
<dbReference type="EMBL" id="KZ851978">
    <property type="protein sequence ID" value="RDH14170.1"/>
    <property type="molecule type" value="Genomic_DNA"/>
</dbReference>
<accession>A0A370BJB3</accession>
<gene>
    <name evidence="2" type="ORF">M747DRAFT_290971</name>
</gene>
<proteinExistence type="predicted"/>
<protein>
    <submittedName>
        <fullName evidence="2">Uncharacterized protein</fullName>
    </submittedName>
</protein>
<feature type="region of interest" description="Disordered" evidence="1">
    <location>
        <begin position="76"/>
        <end position="114"/>
    </location>
</feature>
<feature type="compositionally biased region" description="Basic and acidic residues" evidence="1">
    <location>
        <begin position="81"/>
        <end position="98"/>
    </location>
</feature>
<evidence type="ECO:0000256" key="1">
    <source>
        <dbReference type="SAM" id="MobiDB-lite"/>
    </source>
</evidence>
<organism evidence="2 3">
    <name type="scientific">Aspergillus niger ATCC 13496</name>
    <dbReference type="NCBI Taxonomy" id="1353008"/>
    <lineage>
        <taxon>Eukaryota</taxon>
        <taxon>Fungi</taxon>
        <taxon>Dikarya</taxon>
        <taxon>Ascomycota</taxon>
        <taxon>Pezizomycotina</taxon>
        <taxon>Eurotiomycetes</taxon>
        <taxon>Eurotiomycetidae</taxon>
        <taxon>Eurotiales</taxon>
        <taxon>Aspergillaceae</taxon>
        <taxon>Aspergillus</taxon>
        <taxon>Aspergillus subgen. Circumdati</taxon>
    </lineage>
</organism>
<reference evidence="2 3" key="1">
    <citation type="submission" date="2018-07" db="EMBL/GenBank/DDBJ databases">
        <title>Section-level genome sequencing of Aspergillus section Nigri to investigate inter- and intra-species variation.</title>
        <authorList>
            <consortium name="DOE Joint Genome Institute"/>
            <person name="Vesth T.C."/>
            <person name="Nybo J.L."/>
            <person name="Theobald S."/>
            <person name="Frisvad J.C."/>
            <person name="Larsen T.O."/>
            <person name="Nielsen K.F."/>
            <person name="Hoof J.B."/>
            <person name="Brandl J."/>
            <person name="Salamov A."/>
            <person name="Riley R."/>
            <person name="Gladden J.M."/>
            <person name="Phatale P."/>
            <person name="Nielsen M.T."/>
            <person name="Lyhne E.K."/>
            <person name="Kogle M.E."/>
            <person name="Strasser K."/>
            <person name="McDonnell E."/>
            <person name="Barry K."/>
            <person name="Clum A."/>
            <person name="Chen C."/>
            <person name="Nolan M."/>
            <person name="Sandor L."/>
            <person name="Kuo A."/>
            <person name="Lipzen A."/>
            <person name="Hainaut M."/>
            <person name="Drula E."/>
            <person name="Tsang A."/>
            <person name="Magnuson J.K."/>
            <person name="Henrissat B."/>
            <person name="Wiebenga A."/>
            <person name="Simmons B.A."/>
            <person name="Makela M.R."/>
            <person name="De vries R.P."/>
            <person name="Grigoriev I.V."/>
            <person name="Mortensen U.H."/>
            <person name="Baker S.E."/>
            <person name="Andersen M.R."/>
        </authorList>
    </citation>
    <scope>NUCLEOTIDE SEQUENCE [LARGE SCALE GENOMIC DNA]</scope>
    <source>
        <strain evidence="2 3">ATCC 13496</strain>
    </source>
</reference>